<sequence length="1103" mass="114241">MKPDGITTAMMKSMEASTEPAVQTGSMGEETQQAPPPPQPTEDEKSKPEMAPSAAKVGKSSKPGDLKAKTKGPTKTKAGPPGSKTTGTSGPRSQPSTAQNRTTENRTANSIQKPLTNGAAKKATTTAPGKKKATPTTAPPKRPVGTAGSPAKAADRKPIGATKPASSTSVTNSDKTASLSKRAPVEPSSNAKTKTKPTGPRPMSTTPSKSSNASVTKPDRPLVSKTTRLATASPAHRPMATATAMKVSTSPAKPSPSRPGSAVPSAGRTTATQPPKPTAPAKKDVSNPTAKKLSATSTCPSPTKASKPEIPKSVASGRSNSTLKKPASSGKVGEAKPSQPKQQELKPPAVLRGPKPAAGTTTTLSPKKPVGSSTPMPVKRGPKPTQTPAAMNTGEEVEAAIPAAEATTVCAALAAATSAAVTAAAPITAAAAAAVAEAVVAAVATVGSRSPVKPDVVTQDKLEPELELVHLPLLAVVLGARNTPSPRPAVQPVDEPAGAASVLGTTVLSPPSSPPGPATLPAPQSPSFLLDLPHHTPDLFLATSPGSPSQSPLGGATEPASPWAEVEQQEAIPTDDLQAAALISLTQEREEAVEKAEEELNEDDEEEEEREGEKERKVSKPVQVSDVSRMPLMDEYCGGSSDEAGRVLWAGKWDSEDARYCQQGMSEVSVHTKGEELSAGSASLPVNEEEEEEEKEQGFDMGMSLGQMDQLCRVEQEEEEEDEDVEMVMTESYRNANKDNLTEDWLSSPNAVLVPPVPLARPWGQASPLVDPWAEPAGLTPHHWAVDPVAALPPAQAWLEFSSTSLRPEAEEFYPQDTAPTWSPDPLAPLALGMGSMLSGPELAVHSSSDTSTPEELCDFDSSSGVESRSEEKQRTPLPPLQADVEQDLGIHLERGDEEEEAETLPADEVLGGPPTAPMSAPSSPSASCDEASDAEGEAWAGDQRGCRFANLEEAEEAGEEDGGTPQSANSATSCAFDSNTLCITESCGQSPGIFSLENEDQLPEEAKDPSLICELTLPGGAANTLPGAQANLLPLDLFNAPDPQYMLCGKPGAELTSPGARGGAAPLEACLLLPPHGEGPEAQPLYYSTICDNTDSVVAGNV</sequence>
<proteinExistence type="predicted"/>
<feature type="compositionally biased region" description="Low complexity" evidence="1">
    <location>
        <begin position="75"/>
        <end position="91"/>
    </location>
</feature>
<feature type="compositionally biased region" description="Polar residues" evidence="1">
    <location>
        <begin position="203"/>
        <end position="215"/>
    </location>
</feature>
<gene>
    <name evidence="2" type="ORF">MATL_G00209270</name>
</gene>
<feature type="compositionally biased region" description="Low complexity" evidence="1">
    <location>
        <begin position="544"/>
        <end position="555"/>
    </location>
</feature>
<feature type="compositionally biased region" description="Pro residues" evidence="1">
    <location>
        <begin position="511"/>
        <end position="524"/>
    </location>
</feature>
<feature type="compositionally biased region" description="Low complexity" evidence="1">
    <location>
        <begin position="912"/>
        <end position="930"/>
    </location>
</feature>
<protein>
    <submittedName>
        <fullName evidence="2">Uncharacterized protein</fullName>
    </submittedName>
</protein>
<evidence type="ECO:0000256" key="1">
    <source>
        <dbReference type="SAM" id="MobiDB-lite"/>
    </source>
</evidence>
<feature type="compositionally biased region" description="Polar residues" evidence="1">
    <location>
        <begin position="359"/>
        <end position="375"/>
    </location>
</feature>
<organism evidence="2 3">
    <name type="scientific">Megalops atlanticus</name>
    <name type="common">Tarpon</name>
    <name type="synonym">Clupea gigantea</name>
    <dbReference type="NCBI Taxonomy" id="7932"/>
    <lineage>
        <taxon>Eukaryota</taxon>
        <taxon>Metazoa</taxon>
        <taxon>Chordata</taxon>
        <taxon>Craniata</taxon>
        <taxon>Vertebrata</taxon>
        <taxon>Euteleostomi</taxon>
        <taxon>Actinopterygii</taxon>
        <taxon>Neopterygii</taxon>
        <taxon>Teleostei</taxon>
        <taxon>Elopiformes</taxon>
        <taxon>Megalopidae</taxon>
        <taxon>Megalops</taxon>
    </lineage>
</organism>
<evidence type="ECO:0000313" key="2">
    <source>
        <dbReference type="EMBL" id="KAG7459312.1"/>
    </source>
</evidence>
<comment type="caution">
    <text evidence="2">The sequence shown here is derived from an EMBL/GenBank/DDBJ whole genome shotgun (WGS) entry which is preliminary data.</text>
</comment>
<feature type="compositionally biased region" description="Polar residues" evidence="1">
    <location>
        <begin position="92"/>
        <end position="115"/>
    </location>
</feature>
<reference evidence="2" key="1">
    <citation type="submission" date="2021-01" db="EMBL/GenBank/DDBJ databases">
        <authorList>
            <person name="Zahm M."/>
            <person name="Roques C."/>
            <person name="Cabau C."/>
            <person name="Klopp C."/>
            <person name="Donnadieu C."/>
            <person name="Jouanno E."/>
            <person name="Lampietro C."/>
            <person name="Louis A."/>
            <person name="Herpin A."/>
            <person name="Echchiki A."/>
            <person name="Berthelot C."/>
            <person name="Parey E."/>
            <person name="Roest-Crollius H."/>
            <person name="Braasch I."/>
            <person name="Postlethwait J."/>
            <person name="Bobe J."/>
            <person name="Montfort J."/>
            <person name="Bouchez O."/>
            <person name="Begum T."/>
            <person name="Mejri S."/>
            <person name="Adams A."/>
            <person name="Chen W.-J."/>
            <person name="Guiguen Y."/>
        </authorList>
    </citation>
    <scope>NUCLEOTIDE SEQUENCE</scope>
    <source>
        <strain evidence="2">YG-15Mar2019-1</strain>
        <tissue evidence="2">Brain</tissue>
    </source>
</reference>
<feature type="compositionally biased region" description="Acidic residues" evidence="1">
    <location>
        <begin position="596"/>
        <end position="610"/>
    </location>
</feature>
<evidence type="ECO:0000313" key="3">
    <source>
        <dbReference type="Proteomes" id="UP001046870"/>
    </source>
</evidence>
<feature type="region of interest" description="Disordered" evidence="1">
    <location>
        <begin position="1"/>
        <end position="388"/>
    </location>
</feature>
<dbReference type="AlphaFoldDB" id="A0A9D3PFG9"/>
<feature type="compositionally biased region" description="Polar residues" evidence="1">
    <location>
        <begin position="164"/>
        <end position="179"/>
    </location>
</feature>
<keyword evidence="3" id="KW-1185">Reference proteome</keyword>
<dbReference type="OrthoDB" id="8942133at2759"/>
<feature type="region of interest" description="Disordered" evidence="1">
    <location>
        <begin position="814"/>
        <end position="940"/>
    </location>
</feature>
<accession>A0A9D3PFG9</accession>
<dbReference type="EMBL" id="JAFDVH010000019">
    <property type="protein sequence ID" value="KAG7459312.1"/>
    <property type="molecule type" value="Genomic_DNA"/>
</dbReference>
<feature type="compositionally biased region" description="Polar residues" evidence="1">
    <location>
        <begin position="286"/>
        <end position="304"/>
    </location>
</feature>
<dbReference type="Proteomes" id="UP001046870">
    <property type="component" value="Chromosome 19"/>
</dbReference>
<feature type="region of interest" description="Disordered" evidence="1">
    <location>
        <begin position="504"/>
        <end position="568"/>
    </location>
</feature>
<name>A0A9D3PFG9_MEGAT</name>
<feature type="region of interest" description="Disordered" evidence="1">
    <location>
        <begin position="588"/>
        <end position="623"/>
    </location>
</feature>
<feature type="compositionally biased region" description="Low complexity" evidence="1">
    <location>
        <begin position="118"/>
        <end position="128"/>
    </location>
</feature>